<feature type="transmembrane region" description="Helical" evidence="8">
    <location>
        <begin position="65"/>
        <end position="85"/>
    </location>
</feature>
<keyword evidence="7 10" id="KW-0407">Ion channel</keyword>
<dbReference type="InterPro" id="IPR028325">
    <property type="entry name" value="VG_K_chnl"/>
</dbReference>
<comment type="subcellular location">
    <subcellularLocation>
        <location evidence="1">Membrane</location>
        <topology evidence="1">Multi-pass membrane protein</topology>
    </subcellularLocation>
</comment>
<dbReference type="GO" id="GO:0001508">
    <property type="term" value="P:action potential"/>
    <property type="evidence" value="ECO:0007669"/>
    <property type="project" value="TreeGrafter"/>
</dbReference>
<keyword evidence="2" id="KW-0813">Transport</keyword>
<feature type="domain" description="Potassium channel" evidence="9">
    <location>
        <begin position="125"/>
        <end position="203"/>
    </location>
</feature>
<dbReference type="PANTHER" id="PTHR11537">
    <property type="entry name" value="VOLTAGE-GATED POTASSIUM CHANNEL"/>
    <property type="match status" value="1"/>
</dbReference>
<dbReference type="PANTHER" id="PTHR11537:SF254">
    <property type="entry name" value="POTASSIUM VOLTAGE-GATED CHANNEL PROTEIN SHAB"/>
    <property type="match status" value="1"/>
</dbReference>
<evidence type="ECO:0000256" key="3">
    <source>
        <dbReference type="ARBA" id="ARBA00022692"/>
    </source>
</evidence>
<evidence type="ECO:0000256" key="5">
    <source>
        <dbReference type="ARBA" id="ARBA00023065"/>
    </source>
</evidence>
<dbReference type="InterPro" id="IPR013099">
    <property type="entry name" value="K_chnl_dom"/>
</dbReference>
<dbReference type="OrthoDB" id="9813518at2"/>
<evidence type="ECO:0000256" key="2">
    <source>
        <dbReference type="ARBA" id="ARBA00022448"/>
    </source>
</evidence>
<evidence type="ECO:0000256" key="7">
    <source>
        <dbReference type="ARBA" id="ARBA00023303"/>
    </source>
</evidence>
<dbReference type="EMBL" id="CP018799">
    <property type="protein sequence ID" value="ATX79147.1"/>
    <property type="molecule type" value="Genomic_DNA"/>
</dbReference>
<feature type="transmembrane region" description="Helical" evidence="8">
    <location>
        <begin position="118"/>
        <end position="141"/>
    </location>
</feature>
<feature type="transmembrane region" description="Helical" evidence="8">
    <location>
        <begin position="153"/>
        <end position="172"/>
    </location>
</feature>
<keyword evidence="4 8" id="KW-1133">Transmembrane helix</keyword>
<evidence type="ECO:0000256" key="8">
    <source>
        <dbReference type="SAM" id="Phobius"/>
    </source>
</evidence>
<proteinExistence type="predicted"/>
<keyword evidence="6 8" id="KW-0472">Membrane</keyword>
<name>A0A2K8KWA7_MARES</name>
<dbReference type="Gene3D" id="1.10.287.70">
    <property type="match status" value="1"/>
</dbReference>
<keyword evidence="5" id="KW-0406">Ion transport</keyword>
<dbReference type="AlphaFoldDB" id="A0A2K8KWA7"/>
<evidence type="ECO:0000313" key="10">
    <source>
        <dbReference type="EMBL" id="ATX79147.1"/>
    </source>
</evidence>
<feature type="transmembrane region" description="Helical" evidence="8">
    <location>
        <begin position="34"/>
        <end position="53"/>
    </location>
</feature>
<dbReference type="Pfam" id="PF07885">
    <property type="entry name" value="Ion_trans_2"/>
    <property type="match status" value="1"/>
</dbReference>
<dbReference type="RefSeq" id="WP_100277076.1">
    <property type="nucleotide sequence ID" value="NZ_CP018799.1"/>
</dbReference>
<accession>A0A2K8KWA7</accession>
<dbReference type="SUPFAM" id="SSF81324">
    <property type="entry name" value="Voltage-gated potassium channels"/>
    <property type="match status" value="1"/>
</dbReference>
<evidence type="ECO:0000259" key="9">
    <source>
        <dbReference type="Pfam" id="PF07885"/>
    </source>
</evidence>
<dbReference type="PRINTS" id="PR00169">
    <property type="entry name" value="KCHANNEL"/>
</dbReference>
<sequence>MTRRLLIQRFLDVGLFTATIAAVALSFIEDLPDWGIMVVLILFVVMFFSRWWAAENRRAWMKSNWFDLALVVLLSSPILRMLMALRLAHLLPALRLGVLIRANRERLLRLLVLSGESLPAAMATMFGLVFVFGAATFTLESGHNPQFGELSDALWWAFVTITTVGYGDIVPITSGGRVVAVMTMIFGIVIYSLLVANLTVFLSEYGRRSANPAAIAVSSDESSRETPEK</sequence>
<evidence type="ECO:0000256" key="4">
    <source>
        <dbReference type="ARBA" id="ARBA00022989"/>
    </source>
</evidence>
<gene>
    <name evidence="10" type="ORF">Ga0123461_0723</name>
</gene>
<feature type="transmembrane region" description="Helical" evidence="8">
    <location>
        <begin position="178"/>
        <end position="202"/>
    </location>
</feature>
<organism evidence="10 11">
    <name type="scientific">Mariprofundus aestuarium</name>
    <dbReference type="NCBI Taxonomy" id="1921086"/>
    <lineage>
        <taxon>Bacteria</taxon>
        <taxon>Pseudomonadati</taxon>
        <taxon>Pseudomonadota</taxon>
        <taxon>Candidatius Mariprofundia</taxon>
        <taxon>Mariprofundales</taxon>
        <taxon>Mariprofundaceae</taxon>
        <taxon>Mariprofundus</taxon>
    </lineage>
</organism>
<feature type="transmembrane region" description="Helical" evidence="8">
    <location>
        <begin position="9"/>
        <end position="28"/>
    </location>
</feature>
<dbReference type="Proteomes" id="UP000231701">
    <property type="component" value="Chromosome"/>
</dbReference>
<protein>
    <submittedName>
        <fullName evidence="10">Voltage-gated potassium channel</fullName>
    </submittedName>
</protein>
<reference evidence="10 11" key="1">
    <citation type="submission" date="2016-12" db="EMBL/GenBank/DDBJ databases">
        <title>Isolation and genomic insights into novel planktonic Zetaproteobacteria from stratified waters of the Chesapeake Bay.</title>
        <authorList>
            <person name="McAllister S.M."/>
            <person name="Kato S."/>
            <person name="Chan C.S."/>
            <person name="Chiu B.K."/>
            <person name="Field E.K."/>
        </authorList>
    </citation>
    <scope>NUCLEOTIDE SEQUENCE [LARGE SCALE GENOMIC DNA]</scope>
    <source>
        <strain evidence="10 11">CP-5</strain>
    </source>
</reference>
<evidence type="ECO:0000313" key="11">
    <source>
        <dbReference type="Proteomes" id="UP000231701"/>
    </source>
</evidence>
<evidence type="ECO:0000256" key="1">
    <source>
        <dbReference type="ARBA" id="ARBA00004141"/>
    </source>
</evidence>
<evidence type="ECO:0000256" key="6">
    <source>
        <dbReference type="ARBA" id="ARBA00023136"/>
    </source>
</evidence>
<dbReference type="GO" id="GO:0005249">
    <property type="term" value="F:voltage-gated potassium channel activity"/>
    <property type="evidence" value="ECO:0007669"/>
    <property type="project" value="InterPro"/>
</dbReference>
<keyword evidence="11" id="KW-1185">Reference proteome</keyword>
<dbReference type="KEGG" id="maes:Ga0123461_0723"/>
<dbReference type="GO" id="GO:0008076">
    <property type="term" value="C:voltage-gated potassium channel complex"/>
    <property type="evidence" value="ECO:0007669"/>
    <property type="project" value="InterPro"/>
</dbReference>
<keyword evidence="3 8" id="KW-0812">Transmembrane</keyword>